<dbReference type="GO" id="GO:1990742">
    <property type="term" value="C:microvesicle"/>
    <property type="evidence" value="ECO:0007669"/>
    <property type="project" value="UniProtKB-ARBA"/>
</dbReference>
<keyword evidence="2 8" id="KW-0963">Cytoplasm</keyword>
<evidence type="ECO:0000256" key="2">
    <source>
        <dbReference type="ARBA" id="ARBA00022490"/>
    </source>
</evidence>
<dbReference type="CDD" id="cd00774">
    <property type="entry name" value="GlyRS-like_core"/>
    <property type="match status" value="1"/>
</dbReference>
<organism evidence="10 11">
    <name type="scientific">Candidatus Daviesbacteria bacterium RIFCSPHIGHO2_12_FULL_37_11</name>
    <dbReference type="NCBI Taxonomy" id="1797777"/>
    <lineage>
        <taxon>Bacteria</taxon>
        <taxon>Candidatus Daviesiibacteriota</taxon>
    </lineage>
</organism>
<dbReference type="AlphaFoldDB" id="A0A1F5KCE4"/>
<comment type="similarity">
    <text evidence="1 8">Belongs to the class-II aminoacyl-tRNA synthetase family.</text>
</comment>
<dbReference type="GO" id="GO:0006426">
    <property type="term" value="P:glycyl-tRNA aminoacylation"/>
    <property type="evidence" value="ECO:0007669"/>
    <property type="project" value="UniProtKB-UniRule"/>
</dbReference>
<dbReference type="PANTHER" id="PTHR10745">
    <property type="entry name" value="GLYCYL-TRNA SYNTHETASE/DNA POLYMERASE SUBUNIT GAMMA-2"/>
    <property type="match status" value="1"/>
</dbReference>
<evidence type="ECO:0000313" key="10">
    <source>
        <dbReference type="EMBL" id="OGE38301.1"/>
    </source>
</evidence>
<dbReference type="InterPro" id="IPR022961">
    <property type="entry name" value="Gly_tRNA_ligase_bac"/>
</dbReference>
<dbReference type="Gene3D" id="3.40.50.800">
    <property type="entry name" value="Anticodon-binding domain"/>
    <property type="match status" value="1"/>
</dbReference>
<dbReference type="InterPro" id="IPR004154">
    <property type="entry name" value="Anticodon-bd"/>
</dbReference>
<sequence>MDKQNLLEKIVALCKRRGFIYPGSEIYGGLSNSWDYGPVGVELKNNIKQLWWKKFVQLREDIVGLDAALIMNPKVWEASGHLANFSDPLIECKKCHTRFRPIIDLNPHAKAQGVKVSAEGHKCPNCNSTELMEPKQFNLMFKTFIGPAEESANIAYFRPETAQAIFADFKNILDTTRVRIPFGVAQIGKAFRNEITPGNFIFRMREFEQMEIEYFIAPPKDDKEWQSAFEKWRVGVLSWILDDLGIDKSKIHEDEVPDEDRAHYSKRTIDFMYEFPFGKEELYGLAYRTDFDLKNHGNSSGKNLKYRDPESGEEYWPHVIEPSFGVDRTFLAVLLDSYTEEGNRVYLKLHPKLAPYKAAVFPLLANKPELIDLAKKIYIDLKQNLHVCWDERGNIGKRYAAQDEIGTPYCVTADFQSLEDSTVTVRDRDSAKQIRVKISELQNYILDQISK</sequence>
<reference evidence="10 11" key="1">
    <citation type="journal article" date="2016" name="Nat. Commun.">
        <title>Thousands of microbial genomes shed light on interconnected biogeochemical processes in an aquifer system.</title>
        <authorList>
            <person name="Anantharaman K."/>
            <person name="Brown C.T."/>
            <person name="Hug L.A."/>
            <person name="Sharon I."/>
            <person name="Castelle C.J."/>
            <person name="Probst A.J."/>
            <person name="Thomas B.C."/>
            <person name="Singh A."/>
            <person name="Wilkins M.J."/>
            <person name="Karaoz U."/>
            <person name="Brodie E.L."/>
            <person name="Williams K.H."/>
            <person name="Hubbard S.S."/>
            <person name="Banfield J.F."/>
        </authorList>
    </citation>
    <scope>NUCLEOTIDE SEQUENCE [LARGE SCALE GENOMIC DNA]</scope>
</reference>
<feature type="binding site" evidence="8">
    <location>
        <position position="160"/>
    </location>
    <ligand>
        <name>substrate</name>
    </ligand>
</feature>
<dbReference type="GO" id="GO:0015966">
    <property type="term" value="P:diadenosine tetraphosphate biosynthetic process"/>
    <property type="evidence" value="ECO:0007669"/>
    <property type="project" value="UniProtKB-ARBA"/>
</dbReference>
<feature type="binding site" evidence="8">
    <location>
        <begin position="207"/>
        <end position="211"/>
    </location>
    <ligand>
        <name>substrate</name>
    </ligand>
</feature>
<dbReference type="PANTHER" id="PTHR10745:SF8">
    <property type="entry name" value="DNA POLYMERASE SUBUNIT GAMMA-2, MITOCHONDRIAL"/>
    <property type="match status" value="1"/>
</dbReference>
<proteinExistence type="inferred from homology"/>
<dbReference type="GO" id="GO:0005737">
    <property type="term" value="C:cytoplasm"/>
    <property type="evidence" value="ECO:0007669"/>
    <property type="project" value="UniProtKB-SubCell"/>
</dbReference>
<feature type="binding site" evidence="8">
    <location>
        <position position="100"/>
    </location>
    <ligand>
        <name>substrate</name>
    </ligand>
</feature>
<dbReference type="InterPro" id="IPR002315">
    <property type="entry name" value="tRNA-synt_gly"/>
</dbReference>
<dbReference type="GO" id="GO:0005524">
    <property type="term" value="F:ATP binding"/>
    <property type="evidence" value="ECO:0007669"/>
    <property type="project" value="UniProtKB-UniRule"/>
</dbReference>
<dbReference type="PROSITE" id="PS50862">
    <property type="entry name" value="AA_TRNA_LIGASE_II"/>
    <property type="match status" value="1"/>
</dbReference>
<dbReference type="NCBIfam" id="TIGR00389">
    <property type="entry name" value="glyS_dimeric"/>
    <property type="match status" value="1"/>
</dbReference>
<dbReference type="NCBIfam" id="NF003211">
    <property type="entry name" value="PRK04173.1"/>
    <property type="match status" value="1"/>
</dbReference>
<feature type="domain" description="Aminoacyl-transfer RNA synthetases class-II family profile" evidence="9">
    <location>
        <begin position="8"/>
        <end position="355"/>
    </location>
</feature>
<keyword evidence="5 8" id="KW-0067">ATP-binding</keyword>
<comment type="function">
    <text evidence="8">Catalyzes the attachment of glycine to tRNA(Gly).</text>
</comment>
<dbReference type="InterPro" id="IPR006195">
    <property type="entry name" value="aa-tRNA-synth_II"/>
</dbReference>
<dbReference type="InterPro" id="IPR002314">
    <property type="entry name" value="aa-tRNA-synt_IIb"/>
</dbReference>
<gene>
    <name evidence="8" type="primary">glyQS</name>
    <name evidence="10" type="ORF">A3F00_03080</name>
</gene>
<keyword evidence="4 8" id="KW-0547">Nucleotide-binding</keyword>
<evidence type="ECO:0000256" key="3">
    <source>
        <dbReference type="ARBA" id="ARBA00022598"/>
    </source>
</evidence>
<comment type="subunit">
    <text evidence="8">Homodimer.</text>
</comment>
<evidence type="ECO:0000256" key="4">
    <source>
        <dbReference type="ARBA" id="ARBA00022741"/>
    </source>
</evidence>
<keyword evidence="7 8" id="KW-0030">Aminoacyl-tRNA synthetase</keyword>
<comment type="subcellular location">
    <subcellularLocation>
        <location evidence="8">Cytoplasm</location>
    </subcellularLocation>
</comment>
<dbReference type="SUPFAM" id="SSF52954">
    <property type="entry name" value="Class II aaRS ABD-related"/>
    <property type="match status" value="1"/>
</dbReference>
<dbReference type="FunFam" id="3.40.50.800:FF:000002">
    <property type="entry name" value="Glycine--tRNA ligase"/>
    <property type="match status" value="1"/>
</dbReference>
<dbReference type="EC" id="6.1.1.14" evidence="8"/>
<dbReference type="InterPro" id="IPR027031">
    <property type="entry name" value="Gly-tRNA_synthase/POLG2"/>
</dbReference>
<dbReference type="InterPro" id="IPR033731">
    <property type="entry name" value="GlyRS-like_core"/>
</dbReference>
<evidence type="ECO:0000256" key="6">
    <source>
        <dbReference type="ARBA" id="ARBA00022917"/>
    </source>
</evidence>
<keyword evidence="6 8" id="KW-0648">Protein biosynthesis</keyword>
<dbReference type="Proteomes" id="UP000176527">
    <property type="component" value="Unassembled WGS sequence"/>
</dbReference>
<dbReference type="CDD" id="cd00858">
    <property type="entry name" value="GlyRS_anticodon"/>
    <property type="match status" value="1"/>
</dbReference>
<accession>A0A1F5KCE4</accession>
<dbReference type="Gene3D" id="3.30.930.10">
    <property type="entry name" value="Bira Bifunctional Protein, Domain 2"/>
    <property type="match status" value="1"/>
</dbReference>
<dbReference type="GO" id="GO:0004081">
    <property type="term" value="F:bis(5'-nucleosyl)-tetraphosphatase (asymmetrical) activity"/>
    <property type="evidence" value="ECO:0007669"/>
    <property type="project" value="UniProtKB-ARBA"/>
</dbReference>
<dbReference type="GO" id="GO:0004820">
    <property type="term" value="F:glycine-tRNA ligase activity"/>
    <property type="evidence" value="ECO:0007669"/>
    <property type="project" value="UniProtKB-UniRule"/>
</dbReference>
<feature type="binding site" evidence="8">
    <location>
        <begin position="202"/>
        <end position="207"/>
    </location>
    <ligand>
        <name>ATP</name>
        <dbReference type="ChEBI" id="CHEBI:30616"/>
    </ligand>
</feature>
<dbReference type="HAMAP" id="MF_00253_B">
    <property type="entry name" value="Gly_tRNA_synth_B"/>
    <property type="match status" value="1"/>
</dbReference>
<dbReference type="GO" id="GO:0070062">
    <property type="term" value="C:extracellular exosome"/>
    <property type="evidence" value="ECO:0007669"/>
    <property type="project" value="UniProtKB-ARBA"/>
</dbReference>
<keyword evidence="3 8" id="KW-0436">Ligase</keyword>
<evidence type="ECO:0000313" key="11">
    <source>
        <dbReference type="Proteomes" id="UP000176527"/>
    </source>
</evidence>
<dbReference type="Pfam" id="PF00587">
    <property type="entry name" value="tRNA-synt_2b"/>
    <property type="match status" value="1"/>
</dbReference>
<evidence type="ECO:0000259" key="9">
    <source>
        <dbReference type="PROSITE" id="PS50862"/>
    </source>
</evidence>
<name>A0A1F5KCE4_9BACT</name>
<feature type="binding site" evidence="8">
    <location>
        <begin position="192"/>
        <end position="194"/>
    </location>
    <ligand>
        <name>ATP</name>
        <dbReference type="ChEBI" id="CHEBI:30616"/>
    </ligand>
</feature>
<comment type="catalytic activity">
    <reaction evidence="8">
        <text>tRNA(Gly) + glycine + ATP = glycyl-tRNA(Gly) + AMP + diphosphate</text>
        <dbReference type="Rhea" id="RHEA:16013"/>
        <dbReference type="Rhea" id="RHEA-COMP:9664"/>
        <dbReference type="Rhea" id="RHEA-COMP:9683"/>
        <dbReference type="ChEBI" id="CHEBI:30616"/>
        <dbReference type="ChEBI" id="CHEBI:33019"/>
        <dbReference type="ChEBI" id="CHEBI:57305"/>
        <dbReference type="ChEBI" id="CHEBI:78442"/>
        <dbReference type="ChEBI" id="CHEBI:78522"/>
        <dbReference type="ChEBI" id="CHEBI:456215"/>
        <dbReference type="EC" id="6.1.1.14"/>
    </reaction>
</comment>
<evidence type="ECO:0000256" key="8">
    <source>
        <dbReference type="HAMAP-Rule" id="MF_00253"/>
    </source>
</evidence>
<protein>
    <recommendedName>
        <fullName evidence="8">Glycine--tRNA ligase</fullName>
        <ecNumber evidence="8">6.1.1.14</ecNumber>
    </recommendedName>
    <alternativeName>
        <fullName evidence="8">Glycyl-tRNA synthetase</fullName>
        <shortName evidence="8">GlyRS</shortName>
    </alternativeName>
</protein>
<dbReference type="Pfam" id="PF03129">
    <property type="entry name" value="HGTP_anticodon"/>
    <property type="match status" value="1"/>
</dbReference>
<dbReference type="InterPro" id="IPR045864">
    <property type="entry name" value="aa-tRNA-synth_II/BPL/LPL"/>
</dbReference>
<feature type="binding site" evidence="8">
    <location>
        <begin position="321"/>
        <end position="325"/>
    </location>
    <ligand>
        <name>substrate</name>
    </ligand>
</feature>
<feature type="binding site" evidence="8">
    <location>
        <begin position="325"/>
        <end position="328"/>
    </location>
    <ligand>
        <name>ATP</name>
        <dbReference type="ChEBI" id="CHEBI:30616"/>
    </ligand>
</feature>
<evidence type="ECO:0000256" key="5">
    <source>
        <dbReference type="ARBA" id="ARBA00022840"/>
    </source>
</evidence>
<feature type="binding site" evidence="8">
    <location>
        <begin position="281"/>
        <end position="282"/>
    </location>
    <ligand>
        <name>ATP</name>
        <dbReference type="ChEBI" id="CHEBI:30616"/>
    </ligand>
</feature>
<dbReference type="EMBL" id="MFDE01000025">
    <property type="protein sequence ID" value="OGE38301.1"/>
    <property type="molecule type" value="Genomic_DNA"/>
</dbReference>
<comment type="caution">
    <text evidence="10">The sequence shown here is derived from an EMBL/GenBank/DDBJ whole genome shotgun (WGS) entry which is preliminary data.</text>
</comment>
<dbReference type="SUPFAM" id="SSF55681">
    <property type="entry name" value="Class II aaRS and biotin synthetases"/>
    <property type="match status" value="1"/>
</dbReference>
<dbReference type="PRINTS" id="PR01043">
    <property type="entry name" value="TRNASYNTHGLY"/>
</dbReference>
<dbReference type="InterPro" id="IPR036621">
    <property type="entry name" value="Anticodon-bd_dom_sf"/>
</dbReference>
<evidence type="ECO:0000256" key="1">
    <source>
        <dbReference type="ARBA" id="ARBA00008226"/>
    </source>
</evidence>
<evidence type="ECO:0000256" key="7">
    <source>
        <dbReference type="ARBA" id="ARBA00023146"/>
    </source>
</evidence>